<dbReference type="GO" id="GO:0005615">
    <property type="term" value="C:extracellular space"/>
    <property type="evidence" value="ECO:0007669"/>
    <property type="project" value="TreeGrafter"/>
</dbReference>
<evidence type="ECO:0000259" key="14">
    <source>
        <dbReference type="PROSITE" id="PS51670"/>
    </source>
</evidence>
<keyword evidence="17" id="KW-1185">Reference proteome</keyword>
<dbReference type="Proteomes" id="UP001175271">
    <property type="component" value="Unassembled WGS sequence"/>
</dbReference>
<evidence type="ECO:0000256" key="7">
    <source>
        <dbReference type="ARBA" id="ARBA00022801"/>
    </source>
</evidence>
<dbReference type="Pfam" id="PF02244">
    <property type="entry name" value="Propep_M14"/>
    <property type="match status" value="1"/>
</dbReference>
<keyword evidence="4" id="KW-0645">Protease</keyword>
<dbReference type="Pfam" id="PF01549">
    <property type="entry name" value="ShK"/>
    <property type="match status" value="1"/>
</dbReference>
<evidence type="ECO:0000256" key="11">
    <source>
        <dbReference type="PROSITE-ProRule" id="PRU01005"/>
    </source>
</evidence>
<evidence type="ECO:0000256" key="8">
    <source>
        <dbReference type="ARBA" id="ARBA00022833"/>
    </source>
</evidence>
<dbReference type="InterPro" id="IPR003582">
    <property type="entry name" value="ShKT_dom"/>
</dbReference>
<keyword evidence="10" id="KW-1015">Disulfide bond</keyword>
<feature type="domain" description="Peptidase M14" evidence="15">
    <location>
        <begin position="135"/>
        <end position="450"/>
    </location>
</feature>
<evidence type="ECO:0000256" key="12">
    <source>
        <dbReference type="PROSITE-ProRule" id="PRU01379"/>
    </source>
</evidence>
<dbReference type="PROSITE" id="PS00133">
    <property type="entry name" value="CARBOXYPEPT_ZN_2"/>
    <property type="match status" value="1"/>
</dbReference>
<dbReference type="CDD" id="cd03860">
    <property type="entry name" value="M14_CP_A-B_like"/>
    <property type="match status" value="1"/>
</dbReference>
<accession>A0AA39IF56</accession>
<dbReference type="PROSITE" id="PS52035">
    <property type="entry name" value="PEPTIDASE_M14"/>
    <property type="match status" value="1"/>
</dbReference>
<dbReference type="Gene3D" id="3.40.630.10">
    <property type="entry name" value="Zn peptidases"/>
    <property type="match status" value="1"/>
</dbReference>
<organism evidence="16 17">
    <name type="scientific">Steinernema hermaphroditum</name>
    <dbReference type="NCBI Taxonomy" id="289476"/>
    <lineage>
        <taxon>Eukaryota</taxon>
        <taxon>Metazoa</taxon>
        <taxon>Ecdysozoa</taxon>
        <taxon>Nematoda</taxon>
        <taxon>Chromadorea</taxon>
        <taxon>Rhabditida</taxon>
        <taxon>Tylenchina</taxon>
        <taxon>Panagrolaimomorpha</taxon>
        <taxon>Strongyloidoidea</taxon>
        <taxon>Steinernematidae</taxon>
        <taxon>Steinernema</taxon>
    </lineage>
</organism>
<keyword evidence="9" id="KW-0482">Metalloprotease</keyword>
<proteinExistence type="inferred from homology"/>
<feature type="signal peptide" evidence="13">
    <location>
        <begin position="1"/>
        <end position="18"/>
    </location>
</feature>
<dbReference type="SMART" id="SM00631">
    <property type="entry name" value="Zn_pept"/>
    <property type="match status" value="1"/>
</dbReference>
<evidence type="ECO:0000256" key="2">
    <source>
        <dbReference type="ARBA" id="ARBA00005988"/>
    </source>
</evidence>
<feature type="active site" description="Proton donor/acceptor" evidence="12">
    <location>
        <position position="414"/>
    </location>
</feature>
<dbReference type="Pfam" id="PF00246">
    <property type="entry name" value="Peptidase_M14"/>
    <property type="match status" value="1"/>
</dbReference>
<dbReference type="GO" id="GO:0008270">
    <property type="term" value="F:zinc ion binding"/>
    <property type="evidence" value="ECO:0007669"/>
    <property type="project" value="InterPro"/>
</dbReference>
<evidence type="ECO:0000313" key="17">
    <source>
        <dbReference type="Proteomes" id="UP001175271"/>
    </source>
</evidence>
<dbReference type="PRINTS" id="PR00765">
    <property type="entry name" value="CRBOXYPTASEA"/>
</dbReference>
<dbReference type="InterPro" id="IPR057247">
    <property type="entry name" value="CARBOXYPEPT_ZN_2"/>
</dbReference>
<keyword evidence="5" id="KW-0479">Metal-binding</keyword>
<comment type="cofactor">
    <cofactor evidence="1">
        <name>Zn(2+)</name>
        <dbReference type="ChEBI" id="CHEBI:29105"/>
    </cofactor>
</comment>
<evidence type="ECO:0008006" key="18">
    <source>
        <dbReference type="Google" id="ProtNLM"/>
    </source>
</evidence>
<comment type="similarity">
    <text evidence="2 12">Belongs to the peptidase M14 family.</text>
</comment>
<dbReference type="GO" id="GO:0006508">
    <property type="term" value="P:proteolysis"/>
    <property type="evidence" value="ECO:0007669"/>
    <property type="project" value="UniProtKB-KW"/>
</dbReference>
<dbReference type="GO" id="GO:0004181">
    <property type="term" value="F:metallocarboxypeptidase activity"/>
    <property type="evidence" value="ECO:0007669"/>
    <property type="project" value="InterPro"/>
</dbReference>
<evidence type="ECO:0000259" key="15">
    <source>
        <dbReference type="PROSITE" id="PS52035"/>
    </source>
</evidence>
<comment type="caution">
    <text evidence="16">The sequence shown here is derived from an EMBL/GenBank/DDBJ whole genome shotgun (WGS) entry which is preliminary data.</text>
</comment>
<dbReference type="SUPFAM" id="SSF53187">
    <property type="entry name" value="Zn-dependent exopeptidases"/>
    <property type="match status" value="1"/>
</dbReference>
<dbReference type="PANTHER" id="PTHR11705:SF131">
    <property type="entry name" value="SHKT DOMAIN-CONTAINING PROTEIN"/>
    <property type="match status" value="1"/>
</dbReference>
<dbReference type="AlphaFoldDB" id="A0AA39IF56"/>
<dbReference type="PROSITE" id="PS51670">
    <property type="entry name" value="SHKT"/>
    <property type="match status" value="1"/>
</dbReference>
<reference evidence="16" key="1">
    <citation type="submission" date="2023-06" db="EMBL/GenBank/DDBJ databases">
        <title>Genomic analysis of the entomopathogenic nematode Steinernema hermaphroditum.</title>
        <authorList>
            <person name="Schwarz E.M."/>
            <person name="Heppert J.K."/>
            <person name="Baniya A."/>
            <person name="Schwartz H.T."/>
            <person name="Tan C.-H."/>
            <person name="Antoshechkin I."/>
            <person name="Sternberg P.W."/>
            <person name="Goodrich-Blair H."/>
            <person name="Dillman A.R."/>
        </authorList>
    </citation>
    <scope>NUCLEOTIDE SEQUENCE</scope>
    <source>
        <strain evidence="16">PS9179</strain>
        <tissue evidence="16">Whole animal</tissue>
    </source>
</reference>
<evidence type="ECO:0000256" key="10">
    <source>
        <dbReference type="ARBA" id="ARBA00023157"/>
    </source>
</evidence>
<keyword evidence="3" id="KW-0121">Carboxypeptidase</keyword>
<comment type="caution">
    <text evidence="11">Lacks conserved residue(s) required for the propagation of feature annotation.</text>
</comment>
<dbReference type="Gene3D" id="3.30.70.340">
    <property type="entry name" value="Metallocarboxypeptidase-like"/>
    <property type="match status" value="1"/>
</dbReference>
<evidence type="ECO:0000256" key="4">
    <source>
        <dbReference type="ARBA" id="ARBA00022670"/>
    </source>
</evidence>
<evidence type="ECO:0000256" key="5">
    <source>
        <dbReference type="ARBA" id="ARBA00022723"/>
    </source>
</evidence>
<evidence type="ECO:0000256" key="9">
    <source>
        <dbReference type="ARBA" id="ARBA00023049"/>
    </source>
</evidence>
<dbReference type="InterPro" id="IPR003146">
    <property type="entry name" value="M14A_act_pep"/>
</dbReference>
<dbReference type="EMBL" id="JAUCMV010000001">
    <property type="protein sequence ID" value="KAK0423233.1"/>
    <property type="molecule type" value="Genomic_DNA"/>
</dbReference>
<dbReference type="SUPFAM" id="SSF54897">
    <property type="entry name" value="Protease propeptides/inhibitors"/>
    <property type="match status" value="1"/>
</dbReference>
<sequence>MQLIVAVVLLCGATLGAATKERIDDNGPYKIFQIVPETNKDLMALIKLHDEGDLDFWRAPSRLNSSVDVMIPPKELPDFQRFLDVNDLKSKVIVEDLAKLIQEKEIDDPRKLSRPSRVMLRDDSGWNNYGARMGEYYSYSEIVDWMKKIEAANPQLVRVFSIGRTPERREIYGIKFGNPAENTKKRVVWIDGGIHAREWTAVHTAMYFIYSLINGYGSDAKLTRFMDNYNIVVFPCLNPDGYEFTRSDPRNPSVRMWRKSRSDERCARDHRGQQRCCKGVDLNRNFAYRFAETGTSYSPCSEIFHGAGAFSEPETQAIRDAILNSELTGKIDALITLHAYSQLWIYPFSHQKFAYPEDIADLKAVAKKAVIEVGKLYGTHYQYGTGPEIIYAYTGGLSDWAKETAKIKYSYTIELRPSYFDWNGFILDKRQLIPTAREAFEGVKVVFDRVIEEHPPPTVPEVCMDKSETCAAWLRNNPRICVDSRAAMRIDCRKTCSLCEAN</sequence>
<evidence type="ECO:0000313" key="16">
    <source>
        <dbReference type="EMBL" id="KAK0423233.1"/>
    </source>
</evidence>
<evidence type="ECO:0000256" key="6">
    <source>
        <dbReference type="ARBA" id="ARBA00022729"/>
    </source>
</evidence>
<keyword evidence="6 13" id="KW-0732">Signal</keyword>
<dbReference type="FunFam" id="3.40.630.10:FF:000056">
    <property type="entry name" value="Zinc carboxypeptidase"/>
    <property type="match status" value="1"/>
</dbReference>
<gene>
    <name evidence="16" type="ORF">QR680_008040</name>
</gene>
<dbReference type="InterPro" id="IPR036990">
    <property type="entry name" value="M14A-like_propep"/>
</dbReference>
<feature type="domain" description="ShKT" evidence="14">
    <location>
        <begin position="463"/>
        <end position="499"/>
    </location>
</feature>
<evidence type="ECO:0000256" key="3">
    <source>
        <dbReference type="ARBA" id="ARBA00022645"/>
    </source>
</evidence>
<evidence type="ECO:0000256" key="1">
    <source>
        <dbReference type="ARBA" id="ARBA00001947"/>
    </source>
</evidence>
<keyword evidence="7" id="KW-0378">Hydrolase</keyword>
<keyword evidence="8" id="KW-0862">Zinc</keyword>
<feature type="chain" id="PRO_5041360869" description="ShKT domain-containing protein" evidence="13">
    <location>
        <begin position="19"/>
        <end position="502"/>
    </location>
</feature>
<dbReference type="InterPro" id="IPR000834">
    <property type="entry name" value="Peptidase_M14"/>
</dbReference>
<name>A0AA39IF56_9BILA</name>
<protein>
    <recommendedName>
        <fullName evidence="18">ShKT domain-containing protein</fullName>
    </recommendedName>
</protein>
<dbReference type="PANTHER" id="PTHR11705">
    <property type="entry name" value="PROTEASE FAMILY M14 CARBOXYPEPTIDASE A,B"/>
    <property type="match status" value="1"/>
</dbReference>
<evidence type="ECO:0000256" key="13">
    <source>
        <dbReference type="SAM" id="SignalP"/>
    </source>
</evidence>